<keyword evidence="2" id="KW-0413">Isomerase</keyword>
<evidence type="ECO:0000256" key="1">
    <source>
        <dbReference type="ARBA" id="ARBA00022729"/>
    </source>
</evidence>
<evidence type="ECO:0000313" key="3">
    <source>
        <dbReference type="Proteomes" id="UP000811545"/>
    </source>
</evidence>
<organism evidence="2 3">
    <name type="scientific">Psychracetigena formicireducens</name>
    <dbReference type="NCBI Taxonomy" id="2986056"/>
    <lineage>
        <taxon>Bacteria</taxon>
        <taxon>Bacillati</taxon>
        <taxon>Candidatus Lithacetigenota</taxon>
        <taxon>Candidatus Psychracetigena</taxon>
    </lineage>
</organism>
<reference evidence="2 3" key="1">
    <citation type="journal article" date="2021" name="bioRxiv">
        <title>Unique metabolic strategies in Hadean analogues reveal hints for primordial physiology.</title>
        <authorList>
            <person name="Nobu M.K."/>
            <person name="Nakai R."/>
            <person name="Tamazawa S."/>
            <person name="Mori H."/>
            <person name="Toyoda A."/>
            <person name="Ijiri A."/>
            <person name="Suzuki S."/>
            <person name="Kurokawa K."/>
            <person name="Kamagata Y."/>
            <person name="Tamaki H."/>
        </authorList>
    </citation>
    <scope>NUCLEOTIDE SEQUENCE [LARGE SCALE GENOMIC DNA]</scope>
    <source>
        <strain evidence="2">BS525</strain>
    </source>
</reference>
<dbReference type="EC" id="5.2.1.8" evidence="2"/>
<dbReference type="GO" id="GO:0003755">
    <property type="term" value="F:peptidyl-prolyl cis-trans isomerase activity"/>
    <property type="evidence" value="ECO:0007669"/>
    <property type="project" value="UniProtKB-EC"/>
</dbReference>
<sequence length="233" mass="27316">MIRKNYKYILILLIFSLLLILFSFAFYSVIVDRDTFMVIGNKVVSKSEVEEQVNFYKKRFESLGISFQGEEGVSNLEKIKTMAIDKIIEDKLIILKAKELGITVKQEEIDKSINKFIKQLSSREKYLQSLKNLGLTEIGYKTMLTNTLLRKKVLETEIGTITVTPEEVENYYFEKNNVQGPPAKEFEKWRAELELTVRMEREQEIIKSLSEKYPTTFGKRWVKKVNDIIRSLF</sequence>
<dbReference type="InterPro" id="IPR050280">
    <property type="entry name" value="OMP_Chaperone_SurA"/>
</dbReference>
<proteinExistence type="predicted"/>
<accession>A0A9E2BH63</accession>
<dbReference type="Gene3D" id="1.10.4030.10">
    <property type="entry name" value="Porin chaperone SurA, peptide-binding domain"/>
    <property type="match status" value="1"/>
</dbReference>
<dbReference type="AlphaFoldDB" id="A0A9E2BH63"/>
<protein>
    <submittedName>
        <fullName evidence="2">Chaperone SurA</fullName>
        <ecNumber evidence="2">5.2.1.8</ecNumber>
    </submittedName>
</protein>
<dbReference type="PANTHER" id="PTHR47637">
    <property type="entry name" value="CHAPERONE SURA"/>
    <property type="match status" value="1"/>
</dbReference>
<dbReference type="Proteomes" id="UP000811545">
    <property type="component" value="Unassembled WGS sequence"/>
</dbReference>
<dbReference type="PANTHER" id="PTHR47637:SF1">
    <property type="entry name" value="CHAPERONE SURA"/>
    <property type="match status" value="1"/>
</dbReference>
<name>A0A9E2BH63_PSYF1</name>
<comment type="caution">
    <text evidence="2">The sequence shown here is derived from an EMBL/GenBank/DDBJ whole genome shotgun (WGS) entry which is preliminary data.</text>
</comment>
<keyword evidence="1" id="KW-0732">Signal</keyword>
<dbReference type="Pfam" id="PF13624">
    <property type="entry name" value="SurA_N_3"/>
    <property type="match status" value="1"/>
</dbReference>
<dbReference type="EMBL" id="QLTW01000010">
    <property type="protein sequence ID" value="MBT9144531.1"/>
    <property type="molecule type" value="Genomic_DNA"/>
</dbReference>
<evidence type="ECO:0000313" key="2">
    <source>
        <dbReference type="EMBL" id="MBT9144531.1"/>
    </source>
</evidence>
<dbReference type="InterPro" id="IPR027304">
    <property type="entry name" value="Trigger_fact/SurA_dom_sf"/>
</dbReference>
<gene>
    <name evidence="2" type="primary">surA</name>
    <name evidence="2" type="ORF">DDT42_00372</name>
</gene>
<dbReference type="SUPFAM" id="SSF109998">
    <property type="entry name" value="Triger factor/SurA peptide-binding domain-like"/>
    <property type="match status" value="1"/>
</dbReference>